<dbReference type="InterPro" id="IPR007446">
    <property type="entry name" value="PilP"/>
</dbReference>
<keyword evidence="1" id="KW-0732">Signal</keyword>
<keyword evidence="3" id="KW-1185">Reference proteome</keyword>
<accession>A0A1M6D776</accession>
<dbReference type="Pfam" id="PF04351">
    <property type="entry name" value="PilP"/>
    <property type="match status" value="1"/>
</dbReference>
<dbReference type="EMBL" id="FQZT01000002">
    <property type="protein sequence ID" value="SHI68991.1"/>
    <property type="molecule type" value="Genomic_DNA"/>
</dbReference>
<name>A0A1M6D776_MALRU</name>
<dbReference type="Proteomes" id="UP000184171">
    <property type="component" value="Unassembled WGS sequence"/>
</dbReference>
<feature type="chain" id="PRO_5013019835" evidence="1">
    <location>
        <begin position="31"/>
        <end position="173"/>
    </location>
</feature>
<reference evidence="2 3" key="1">
    <citation type="submission" date="2016-11" db="EMBL/GenBank/DDBJ databases">
        <authorList>
            <person name="Jaros S."/>
            <person name="Januszkiewicz K."/>
            <person name="Wedrychowicz H."/>
        </authorList>
    </citation>
    <scope>NUCLEOTIDE SEQUENCE [LARGE SCALE GENOMIC DNA]</scope>
    <source>
        <strain evidence="2 3">DSM 5091</strain>
    </source>
</reference>
<sequence length="173" mass="18755">MKHKGLKKALVVCLAVFLGMPVLTSGNAVAKDEAITSVTPEKKPEFTYSPAGRRDPFAPLIQKMSKTAVAPKVNLGPLGKYELGQLRMMAMLVVQGTPRAMVKAPDGKSYTVKLGDLVGPHGGVVTKIETKQIEIDKITGQRIEKAPDRIVVEEAGIDSLTGKLIKEERYIEM</sequence>
<evidence type="ECO:0000313" key="2">
    <source>
        <dbReference type="EMBL" id="SHI68991.1"/>
    </source>
</evidence>
<dbReference type="AlphaFoldDB" id="A0A1M6D776"/>
<organism evidence="2 3">
    <name type="scientific">Malonomonas rubra DSM 5091</name>
    <dbReference type="NCBI Taxonomy" id="1122189"/>
    <lineage>
        <taxon>Bacteria</taxon>
        <taxon>Pseudomonadati</taxon>
        <taxon>Thermodesulfobacteriota</taxon>
        <taxon>Desulfuromonadia</taxon>
        <taxon>Desulfuromonadales</taxon>
        <taxon>Geopsychrobacteraceae</taxon>
        <taxon>Malonomonas</taxon>
    </lineage>
</organism>
<evidence type="ECO:0000256" key="1">
    <source>
        <dbReference type="SAM" id="SignalP"/>
    </source>
</evidence>
<feature type="signal peptide" evidence="1">
    <location>
        <begin position="1"/>
        <end position="30"/>
    </location>
</feature>
<dbReference type="OrthoDB" id="9788988at2"/>
<proteinExistence type="predicted"/>
<dbReference type="STRING" id="1122189.SAMN02745165_00569"/>
<gene>
    <name evidence="2" type="ORF">SAMN02745165_00569</name>
</gene>
<dbReference type="Gene3D" id="2.30.30.830">
    <property type="match status" value="1"/>
</dbReference>
<evidence type="ECO:0000313" key="3">
    <source>
        <dbReference type="Proteomes" id="UP000184171"/>
    </source>
</evidence>
<protein>
    <submittedName>
        <fullName evidence="2">Pilus assembly protein, PilP</fullName>
    </submittedName>
</protein>
<dbReference type="RefSeq" id="WP_072905383.1">
    <property type="nucleotide sequence ID" value="NZ_FQZT01000002.1"/>
</dbReference>